<dbReference type="OrthoDB" id="4085072at2759"/>
<dbReference type="AlphaFoldDB" id="A0A8X7TCF9"/>
<evidence type="ECO:0000256" key="1">
    <source>
        <dbReference type="SAM" id="MobiDB-lite"/>
    </source>
</evidence>
<feature type="domain" description="ER membrane protein complex subunit 7 beta-sandwich" evidence="3">
    <location>
        <begin position="67"/>
        <end position="170"/>
    </location>
</feature>
<dbReference type="Proteomes" id="UP000590412">
    <property type="component" value="Unassembled WGS sequence"/>
</dbReference>
<feature type="chain" id="PRO_5044694697" description="ER membrane protein complex subunit 7 beta-sandwich domain-containing protein" evidence="2">
    <location>
        <begin position="20"/>
        <end position="251"/>
    </location>
</feature>
<feature type="region of interest" description="Disordered" evidence="1">
    <location>
        <begin position="221"/>
        <end position="251"/>
    </location>
</feature>
<feature type="compositionally biased region" description="Polar residues" evidence="1">
    <location>
        <begin position="240"/>
        <end position="251"/>
    </location>
</feature>
<protein>
    <recommendedName>
        <fullName evidence="3">ER membrane protein complex subunit 7 beta-sandwich domain-containing protein</fullName>
    </recommendedName>
</protein>
<name>A0A8X7TCF9_CANPA</name>
<feature type="signal peptide" evidence="2">
    <location>
        <begin position="1"/>
        <end position="19"/>
    </location>
</feature>
<evidence type="ECO:0000256" key="2">
    <source>
        <dbReference type="SAM" id="SignalP"/>
    </source>
</evidence>
<reference evidence="4" key="1">
    <citation type="submission" date="2020-03" db="EMBL/GenBank/DDBJ databases">
        <title>FDA dAtabase for Regulatory Grade micrObial Sequences (FDA-ARGOS): Supporting development and validation of Infectious Disease Dx tests.</title>
        <authorList>
            <person name="Campos J."/>
            <person name="Goldberg B."/>
            <person name="Tallon L."/>
            <person name="Sadzewicz L."/>
            <person name="Vavikolanu K."/>
            <person name="Mehta A."/>
            <person name="Aluvathingal J."/>
            <person name="Nadendla S."/>
            <person name="Nandy P."/>
            <person name="Geyer C."/>
            <person name="Yan Y."/>
            <person name="Sichtig H."/>
        </authorList>
    </citation>
    <scope>NUCLEOTIDE SEQUENCE [LARGE SCALE GENOMIC DNA]</scope>
    <source>
        <strain evidence="4">FDAARGOS_652</strain>
    </source>
</reference>
<dbReference type="InterPro" id="IPR019008">
    <property type="entry name" value="Beta_sandwich_EMC7"/>
</dbReference>
<organism evidence="4 5">
    <name type="scientific">Candida parapsilosis</name>
    <name type="common">Yeast</name>
    <dbReference type="NCBI Taxonomy" id="5480"/>
    <lineage>
        <taxon>Eukaryota</taxon>
        <taxon>Fungi</taxon>
        <taxon>Dikarya</taxon>
        <taxon>Ascomycota</taxon>
        <taxon>Saccharomycotina</taxon>
        <taxon>Pichiomycetes</taxon>
        <taxon>Debaryomycetaceae</taxon>
        <taxon>Candida/Lodderomyces clade</taxon>
        <taxon>Candida</taxon>
    </lineage>
</organism>
<evidence type="ECO:0000259" key="3">
    <source>
        <dbReference type="Pfam" id="PF09430"/>
    </source>
</evidence>
<evidence type="ECO:0000313" key="5">
    <source>
        <dbReference type="Proteomes" id="UP000590412"/>
    </source>
</evidence>
<gene>
    <name evidence="4" type="ORF">FOB60_003074</name>
</gene>
<evidence type="ECO:0000313" key="4">
    <source>
        <dbReference type="EMBL" id="KAF6052818.1"/>
    </source>
</evidence>
<accession>A0A8X7TCF9</accession>
<comment type="caution">
    <text evidence="4">The sequence shown here is derived from an EMBL/GenBank/DDBJ whole genome shotgun (WGS) entry which is preliminary data.</text>
</comment>
<dbReference type="Pfam" id="PF09430">
    <property type="entry name" value="EMC7_beta-sandw"/>
    <property type="match status" value="1"/>
</dbReference>
<sequence length="251" mass="28468">MYYSSVVIALACFLNTITAIGFTGQFKNIPNDVPELAKELRQTIPNLNNYPSRFMVDLYRISDKGKNHNFRPISAIVDQNYQFKYKDLANGEYELIANSYDFTFTNNRFKIIVDDGKIVACESYLGQEQSNSSEVTEINHQTPLEIEFKEVKQFYEKSGGTVYDMLLNSPFGFIFKNKTYTIIFIVVLTISVAPTVAQWINPEFVEQFKEVQVQAAQSRLEKSDVAETQDNPIGVGSTGAKKSSGSVKKRR</sequence>
<dbReference type="EMBL" id="JABWAB010000004">
    <property type="protein sequence ID" value="KAF6052818.1"/>
    <property type="molecule type" value="Genomic_DNA"/>
</dbReference>
<proteinExistence type="predicted"/>
<keyword evidence="2" id="KW-0732">Signal</keyword>